<dbReference type="CDD" id="cd12797">
    <property type="entry name" value="M23_peptidase"/>
    <property type="match status" value="1"/>
</dbReference>
<dbReference type="AlphaFoldDB" id="A0A0F9H9N2"/>
<dbReference type="InterPro" id="IPR011055">
    <property type="entry name" value="Dup_hybrid_motif"/>
</dbReference>
<dbReference type="Pfam" id="PF01551">
    <property type="entry name" value="Peptidase_M23"/>
    <property type="match status" value="1"/>
</dbReference>
<dbReference type="InterPro" id="IPR050570">
    <property type="entry name" value="Cell_wall_metabolism_enzyme"/>
</dbReference>
<sequence>MFLSSENLLKFFYVAAIFLTNTFYFKSFSQNTEMEHLRGLNVIELAGVCKIDPEILPLFPSIFPFKNKNWVSSVYGVRMHPINKVIKLHNGVDFACSKGSAIIATANGRVLKVEYGNPITGNSVTVSHLEGYKTFYGHLERIEVLPNALVVSGDVIGISGKSGKVTGPHLHYSIVKDGRSLDPLPYCFIARYALEDKEN</sequence>
<reference evidence="2" key="1">
    <citation type="journal article" date="2015" name="Nature">
        <title>Complex archaea that bridge the gap between prokaryotes and eukaryotes.</title>
        <authorList>
            <person name="Spang A."/>
            <person name="Saw J.H."/>
            <person name="Jorgensen S.L."/>
            <person name="Zaremba-Niedzwiedzka K."/>
            <person name="Martijn J."/>
            <person name="Lind A.E."/>
            <person name="van Eijk R."/>
            <person name="Schleper C."/>
            <person name="Guy L."/>
            <person name="Ettema T.J."/>
        </authorList>
    </citation>
    <scope>NUCLEOTIDE SEQUENCE</scope>
</reference>
<accession>A0A0F9H9N2</accession>
<dbReference type="PANTHER" id="PTHR21666">
    <property type="entry name" value="PEPTIDASE-RELATED"/>
    <property type="match status" value="1"/>
</dbReference>
<proteinExistence type="predicted"/>
<organism evidence="2">
    <name type="scientific">marine sediment metagenome</name>
    <dbReference type="NCBI Taxonomy" id="412755"/>
    <lineage>
        <taxon>unclassified sequences</taxon>
        <taxon>metagenomes</taxon>
        <taxon>ecological metagenomes</taxon>
    </lineage>
</organism>
<dbReference type="InterPro" id="IPR016047">
    <property type="entry name" value="M23ase_b-sheet_dom"/>
</dbReference>
<evidence type="ECO:0000259" key="1">
    <source>
        <dbReference type="Pfam" id="PF01551"/>
    </source>
</evidence>
<protein>
    <recommendedName>
        <fullName evidence="1">M23ase beta-sheet core domain-containing protein</fullName>
    </recommendedName>
</protein>
<feature type="domain" description="M23ase beta-sheet core" evidence="1">
    <location>
        <begin position="88"/>
        <end position="183"/>
    </location>
</feature>
<gene>
    <name evidence="2" type="ORF">LCGC14_1729910</name>
</gene>
<dbReference type="SUPFAM" id="SSF51261">
    <property type="entry name" value="Duplicated hybrid motif"/>
    <property type="match status" value="1"/>
</dbReference>
<dbReference type="PANTHER" id="PTHR21666:SF270">
    <property type="entry name" value="MUREIN HYDROLASE ACTIVATOR ENVC"/>
    <property type="match status" value="1"/>
</dbReference>
<dbReference type="Gene3D" id="2.70.70.10">
    <property type="entry name" value="Glucose Permease (Domain IIA)"/>
    <property type="match status" value="1"/>
</dbReference>
<evidence type="ECO:0000313" key="2">
    <source>
        <dbReference type="EMBL" id="KKM07834.1"/>
    </source>
</evidence>
<dbReference type="GO" id="GO:0004222">
    <property type="term" value="F:metalloendopeptidase activity"/>
    <property type="evidence" value="ECO:0007669"/>
    <property type="project" value="TreeGrafter"/>
</dbReference>
<comment type="caution">
    <text evidence="2">The sequence shown here is derived from an EMBL/GenBank/DDBJ whole genome shotgun (WGS) entry which is preliminary data.</text>
</comment>
<dbReference type="EMBL" id="LAZR01015687">
    <property type="protein sequence ID" value="KKM07834.1"/>
    <property type="molecule type" value="Genomic_DNA"/>
</dbReference>
<name>A0A0F9H9N2_9ZZZZ</name>